<name>A0A198F784_9GAMM</name>
<dbReference type="PANTHER" id="PTHR32119">
    <property type="entry name" value="OROTIDINE 5'-PHOSPHATE DECARBOXYLASE"/>
    <property type="match status" value="1"/>
</dbReference>
<evidence type="ECO:0000256" key="8">
    <source>
        <dbReference type="ARBA" id="ARBA00061012"/>
    </source>
</evidence>
<comment type="similarity">
    <text evidence="8 9">Belongs to the OMP decarboxylase family. Type 1 subfamily.</text>
</comment>
<feature type="binding site" evidence="9 11">
    <location>
        <position position="201"/>
    </location>
    <ligand>
        <name>substrate</name>
    </ligand>
</feature>
<dbReference type="HAMAP" id="MF_01200_B">
    <property type="entry name" value="OMPdecase_type1_B"/>
    <property type="match status" value="1"/>
</dbReference>
<dbReference type="NCBIfam" id="NF001273">
    <property type="entry name" value="PRK00230.1"/>
    <property type="match status" value="1"/>
</dbReference>
<dbReference type="GO" id="GO:0005829">
    <property type="term" value="C:cytosol"/>
    <property type="evidence" value="ECO:0007669"/>
    <property type="project" value="TreeGrafter"/>
</dbReference>
<dbReference type="InterPro" id="IPR001754">
    <property type="entry name" value="OMPdeCOase_dom"/>
</dbReference>
<keyword evidence="5 9" id="KW-0665">Pyrimidine biosynthesis</keyword>
<feature type="active site" description="For OMPdecase activity" evidence="10">
    <location>
        <position position="71"/>
    </location>
</feature>
<dbReference type="InterPro" id="IPR011060">
    <property type="entry name" value="RibuloseP-bd_barrel"/>
</dbReference>
<feature type="binding site" evidence="9">
    <location>
        <begin position="71"/>
        <end position="80"/>
    </location>
    <ligand>
        <name>substrate</name>
    </ligand>
</feature>
<evidence type="ECO:0000256" key="7">
    <source>
        <dbReference type="ARBA" id="ARBA00049157"/>
    </source>
</evidence>
<comment type="pathway">
    <text evidence="2 9 12">Pyrimidine metabolism; UMP biosynthesis via de novo pathway; UMP from orotate: step 2/2.</text>
</comment>
<reference evidence="14 15" key="1">
    <citation type="submission" date="2016-04" db="EMBL/GenBank/DDBJ databases">
        <title>ATOL: Assembling a taxonomically balanced genome-scale reconstruction of the evolutionary history of the Enterobacteriaceae.</title>
        <authorList>
            <person name="Plunkett G.III."/>
            <person name="Neeno-Eckwall E.C."/>
            <person name="Glasner J.D."/>
            <person name="Perna N.T."/>
        </authorList>
    </citation>
    <scope>NUCLEOTIDE SEQUENCE [LARGE SCALE GENOMIC DNA]</scope>
    <source>
        <strain evidence="14 15">ATCC 19692</strain>
    </source>
</reference>
<dbReference type="SUPFAM" id="SSF51366">
    <property type="entry name" value="Ribulose-phoshate binding barrel"/>
    <property type="match status" value="1"/>
</dbReference>
<feature type="active site" description="For OMPdecase activity" evidence="10">
    <location>
        <position position="73"/>
    </location>
</feature>
<feature type="binding site" evidence="9 11">
    <location>
        <position position="192"/>
    </location>
    <ligand>
        <name>substrate</name>
    </ligand>
</feature>
<dbReference type="GO" id="GO:0044205">
    <property type="term" value="P:'de novo' UMP biosynthetic process"/>
    <property type="evidence" value="ECO:0007669"/>
    <property type="project" value="UniProtKB-UniRule"/>
</dbReference>
<evidence type="ECO:0000256" key="11">
    <source>
        <dbReference type="PIRSR" id="PIRSR614732-2"/>
    </source>
</evidence>
<feature type="active site" description="Proton donor" evidence="9">
    <location>
        <position position="73"/>
    </location>
</feature>
<proteinExistence type="inferred from homology"/>
<feature type="domain" description="Orotidine 5'-phosphate decarboxylase" evidence="13">
    <location>
        <begin position="16"/>
        <end position="237"/>
    </location>
</feature>
<accession>A0A198F784</accession>
<dbReference type="SMART" id="SM00934">
    <property type="entry name" value="OMPdecase"/>
    <property type="match status" value="1"/>
</dbReference>
<dbReference type="Proteomes" id="UP000094023">
    <property type="component" value="Unassembled WGS sequence"/>
</dbReference>
<dbReference type="GO" id="GO:0004590">
    <property type="term" value="F:orotidine-5'-phosphate decarboxylase activity"/>
    <property type="evidence" value="ECO:0007669"/>
    <property type="project" value="UniProtKB-UniRule"/>
</dbReference>
<evidence type="ECO:0000256" key="12">
    <source>
        <dbReference type="RuleBase" id="RU000512"/>
    </source>
</evidence>
<evidence type="ECO:0000256" key="1">
    <source>
        <dbReference type="ARBA" id="ARBA00002356"/>
    </source>
</evidence>
<keyword evidence="6 9" id="KW-0456">Lyase</keyword>
<feature type="binding site" evidence="9 11">
    <location>
        <position position="44"/>
    </location>
    <ligand>
        <name>substrate</name>
    </ligand>
</feature>
<dbReference type="FunFam" id="3.20.20.70:FF:000015">
    <property type="entry name" value="Orotidine 5'-phosphate decarboxylase"/>
    <property type="match status" value="1"/>
</dbReference>
<comment type="function">
    <text evidence="1 9">Catalyzes the decarboxylation of orotidine 5'-monophosphate (OMP) to uridine 5'-monophosphate (UMP).</text>
</comment>
<feature type="binding site" evidence="9 11">
    <location>
        <position position="222"/>
    </location>
    <ligand>
        <name>substrate</name>
    </ligand>
</feature>
<feature type="binding site" evidence="9 11">
    <location>
        <position position="221"/>
    </location>
    <ligand>
        <name>substrate</name>
    </ligand>
</feature>
<dbReference type="InterPro" id="IPR018089">
    <property type="entry name" value="OMPdecase_AS"/>
</dbReference>
<comment type="caution">
    <text evidence="14">The sequence shown here is derived from an EMBL/GenBank/DDBJ whole genome shotgun (WGS) entry which is preliminary data.</text>
</comment>
<evidence type="ECO:0000256" key="2">
    <source>
        <dbReference type="ARBA" id="ARBA00004861"/>
    </source>
</evidence>
<gene>
    <name evidence="9" type="primary">pyrF</name>
    <name evidence="14" type="ORF">M983_3202</name>
</gene>
<dbReference type="InterPro" id="IPR047596">
    <property type="entry name" value="OMPdecase_bac"/>
</dbReference>
<keyword evidence="4 9" id="KW-0210">Decarboxylase</keyword>
<dbReference type="PATRIC" id="fig|1354337.4.peg.3308"/>
<evidence type="ECO:0000256" key="5">
    <source>
        <dbReference type="ARBA" id="ARBA00022975"/>
    </source>
</evidence>
<dbReference type="GO" id="GO:0006207">
    <property type="term" value="P:'de novo' pyrimidine nucleobase biosynthetic process"/>
    <property type="evidence" value="ECO:0007669"/>
    <property type="project" value="InterPro"/>
</dbReference>
<dbReference type="PROSITE" id="PS00156">
    <property type="entry name" value="OMPDECASE"/>
    <property type="match status" value="1"/>
</dbReference>
<dbReference type="AlphaFoldDB" id="A0A198F784"/>
<protein>
    <recommendedName>
        <fullName evidence="9">Orotidine 5'-phosphate decarboxylase</fullName>
        <ecNumber evidence="9">4.1.1.23</ecNumber>
    </recommendedName>
    <alternativeName>
        <fullName evidence="9">OMP decarboxylase</fullName>
        <shortName evidence="9">OMPDCase</shortName>
        <shortName evidence="9">OMPdecase</shortName>
    </alternativeName>
</protein>
<dbReference type="UniPathway" id="UPA00070">
    <property type="reaction ID" value="UER00120"/>
</dbReference>
<evidence type="ECO:0000259" key="13">
    <source>
        <dbReference type="SMART" id="SM00934"/>
    </source>
</evidence>
<evidence type="ECO:0000313" key="14">
    <source>
        <dbReference type="EMBL" id="OAT20733.1"/>
    </source>
</evidence>
<comment type="subunit">
    <text evidence="3 9">Homodimer.</text>
</comment>
<evidence type="ECO:0000256" key="10">
    <source>
        <dbReference type="PIRSR" id="PIRSR614732-1"/>
    </source>
</evidence>
<dbReference type="Gene3D" id="3.20.20.70">
    <property type="entry name" value="Aldolase class I"/>
    <property type="match status" value="1"/>
</dbReference>
<dbReference type="EC" id="4.1.1.23" evidence="9"/>
<evidence type="ECO:0000256" key="6">
    <source>
        <dbReference type="ARBA" id="ARBA00023239"/>
    </source>
</evidence>
<feature type="binding site" evidence="9 11">
    <location>
        <position position="22"/>
    </location>
    <ligand>
        <name>substrate</name>
    </ligand>
</feature>
<feature type="active site" description="For OMPdecase activity" evidence="10">
    <location>
        <position position="76"/>
    </location>
</feature>
<dbReference type="InterPro" id="IPR014732">
    <property type="entry name" value="OMPdecase"/>
</dbReference>
<dbReference type="CDD" id="cd04725">
    <property type="entry name" value="OMP_decarboxylase_like"/>
    <property type="match status" value="1"/>
</dbReference>
<dbReference type="NCBIfam" id="TIGR01740">
    <property type="entry name" value="pyrF"/>
    <property type="match status" value="1"/>
</dbReference>
<dbReference type="InterPro" id="IPR013785">
    <property type="entry name" value="Aldolase_TIM"/>
</dbReference>
<dbReference type="EMBL" id="LXEN01000158">
    <property type="protein sequence ID" value="OAT20733.1"/>
    <property type="molecule type" value="Genomic_DNA"/>
</dbReference>
<evidence type="ECO:0000313" key="15">
    <source>
        <dbReference type="Proteomes" id="UP000094023"/>
    </source>
</evidence>
<feature type="binding site" evidence="9 11">
    <location>
        <position position="131"/>
    </location>
    <ligand>
        <name>substrate</name>
    </ligand>
</feature>
<organism evidence="14 15">
    <name type="scientific">Proteus myxofaciens ATCC 19692</name>
    <dbReference type="NCBI Taxonomy" id="1354337"/>
    <lineage>
        <taxon>Bacteria</taxon>
        <taxon>Pseudomonadati</taxon>
        <taxon>Pseudomonadota</taxon>
        <taxon>Gammaproteobacteria</taxon>
        <taxon>Enterobacterales</taxon>
        <taxon>Morganellaceae</taxon>
        <taxon>Proteus</taxon>
    </lineage>
</organism>
<dbReference type="Pfam" id="PF00215">
    <property type="entry name" value="OMPdecase"/>
    <property type="match status" value="1"/>
</dbReference>
<dbReference type="STRING" id="1354337.M983_3202"/>
<evidence type="ECO:0000256" key="3">
    <source>
        <dbReference type="ARBA" id="ARBA00011738"/>
    </source>
</evidence>
<keyword evidence="15" id="KW-1185">Reference proteome</keyword>
<sequence>MSFHCDKKSPELTSAPVIVALDYDCQKSALDFVHKIDPISCRLKVGKEMFTRFGPQFVTQLQNAGFEIFLDLKFHDIPNTVAKAVASAADLGVWMVNVHASGGGRMMQAAKESLISFGKDAPLLTAVTVLTSMDQRDLTELGITFTPAEHAERLALLARSCELDGVVCSAHEATRLKQVCGDDFLLVTPGIRPTGSDVGDQRRVMTPEQAIKAGVDYMVIGRPITRSDDPLNTLNQINQSIKGVQRG</sequence>
<dbReference type="PANTHER" id="PTHR32119:SF2">
    <property type="entry name" value="OROTIDINE 5'-PHOSPHATE DECARBOXYLASE"/>
    <property type="match status" value="1"/>
</dbReference>
<comment type="catalytic activity">
    <reaction evidence="7 9 12">
        <text>orotidine 5'-phosphate + H(+) = UMP + CO2</text>
        <dbReference type="Rhea" id="RHEA:11596"/>
        <dbReference type="ChEBI" id="CHEBI:15378"/>
        <dbReference type="ChEBI" id="CHEBI:16526"/>
        <dbReference type="ChEBI" id="CHEBI:57538"/>
        <dbReference type="ChEBI" id="CHEBI:57865"/>
        <dbReference type="EC" id="4.1.1.23"/>
    </reaction>
</comment>
<evidence type="ECO:0000256" key="9">
    <source>
        <dbReference type="HAMAP-Rule" id="MF_01200"/>
    </source>
</evidence>
<evidence type="ECO:0000256" key="4">
    <source>
        <dbReference type="ARBA" id="ARBA00022793"/>
    </source>
</evidence>
<dbReference type="OrthoDB" id="9806203at2"/>
<dbReference type="RefSeq" id="WP_066753441.1">
    <property type="nucleotide sequence ID" value="NZ_LXEN01000158.1"/>
</dbReference>